<accession>A0ABT8ZS77</accession>
<dbReference type="RefSeq" id="WP_304537687.1">
    <property type="nucleotide sequence ID" value="NZ_JAUQOM010000025.1"/>
</dbReference>
<evidence type="ECO:0008006" key="3">
    <source>
        <dbReference type="Google" id="ProtNLM"/>
    </source>
</evidence>
<sequence length="271" mass="30852">MKHLPLPIDAGDGIITRQCRKPGWAVREAQWLAAAALYRQFRGNPWRVLPAGFTGADATALHDLYDTRGRSGPINRIRRPAVPFKSCPMCGSLGGRSLDHALPRRRFPEFSILRENLVPACEICNSGEKGDTYRGRWPARFIHPYYDRWASRALWRIEFDPNLDVLQFEPVALPTLPRPRRRIVDFHVKTLLGKDWRDSVRREWGPLPSKLSRRLGPAPTENMLRAELETRLQDATDTYGVNCWDAGFLRGALADPLVITKLIERVNAVPV</sequence>
<keyword evidence="2" id="KW-1185">Reference proteome</keyword>
<name>A0ABT8ZS77_9SPHN</name>
<dbReference type="EMBL" id="JAUQOM010000025">
    <property type="protein sequence ID" value="MDO7837388.1"/>
    <property type="molecule type" value="Genomic_DNA"/>
</dbReference>
<comment type="caution">
    <text evidence="1">The sequence shown here is derived from an EMBL/GenBank/DDBJ whole genome shotgun (WGS) entry which is preliminary data.</text>
</comment>
<dbReference type="Gene3D" id="1.10.30.50">
    <property type="match status" value="1"/>
</dbReference>
<evidence type="ECO:0000313" key="2">
    <source>
        <dbReference type="Proteomes" id="UP001176471"/>
    </source>
</evidence>
<dbReference type="Proteomes" id="UP001176471">
    <property type="component" value="Unassembled WGS sequence"/>
</dbReference>
<protein>
    <recommendedName>
        <fullName evidence="3">HNH endonuclease</fullName>
    </recommendedName>
</protein>
<reference evidence="1" key="1">
    <citation type="submission" date="2023-07" db="EMBL/GenBank/DDBJ databases">
        <title>Bacterial whole genome sequence for Sphingobium sp. HBC34.</title>
        <authorList>
            <person name="Le V."/>
            <person name="Ko S.-R."/>
            <person name="Ahn C.-Y."/>
            <person name="Oh H.-M."/>
        </authorList>
    </citation>
    <scope>NUCLEOTIDE SEQUENCE</scope>
    <source>
        <strain evidence="1">HBC34</strain>
    </source>
</reference>
<evidence type="ECO:0000313" key="1">
    <source>
        <dbReference type="EMBL" id="MDO7837388.1"/>
    </source>
</evidence>
<proteinExistence type="predicted"/>
<gene>
    <name evidence="1" type="ORF">Q4610_20295</name>
</gene>
<organism evidence="1 2">
    <name type="scientific">Sphingobium cyanobacteriorum</name>
    <dbReference type="NCBI Taxonomy" id="3063954"/>
    <lineage>
        <taxon>Bacteria</taxon>
        <taxon>Pseudomonadati</taxon>
        <taxon>Pseudomonadota</taxon>
        <taxon>Alphaproteobacteria</taxon>
        <taxon>Sphingomonadales</taxon>
        <taxon>Sphingomonadaceae</taxon>
        <taxon>Sphingobium</taxon>
    </lineage>
</organism>